<evidence type="ECO:0000313" key="4">
    <source>
        <dbReference type="EMBL" id="WIM94096.1"/>
    </source>
</evidence>
<organism evidence="4 5">
    <name type="scientific">Actinoplanes oblitus</name>
    <dbReference type="NCBI Taxonomy" id="3040509"/>
    <lineage>
        <taxon>Bacteria</taxon>
        <taxon>Bacillati</taxon>
        <taxon>Actinomycetota</taxon>
        <taxon>Actinomycetes</taxon>
        <taxon>Micromonosporales</taxon>
        <taxon>Micromonosporaceae</taxon>
        <taxon>Actinoplanes</taxon>
    </lineage>
</organism>
<feature type="region of interest" description="Disordered" evidence="2">
    <location>
        <begin position="1"/>
        <end position="21"/>
    </location>
</feature>
<gene>
    <name evidence="4" type="ORF">ACTOB_006097</name>
</gene>
<keyword evidence="5" id="KW-1185">Reference proteome</keyword>
<evidence type="ECO:0000259" key="3">
    <source>
        <dbReference type="SMART" id="SM00065"/>
    </source>
</evidence>
<dbReference type="PANTHER" id="PTHR43156:SF2">
    <property type="entry name" value="STAGE II SPORULATION PROTEIN E"/>
    <property type="match status" value="1"/>
</dbReference>
<protein>
    <submittedName>
        <fullName evidence="4">GAF domain-containing protein</fullName>
    </submittedName>
</protein>
<evidence type="ECO:0000256" key="2">
    <source>
        <dbReference type="SAM" id="MobiDB-lite"/>
    </source>
</evidence>
<feature type="domain" description="GAF" evidence="3">
    <location>
        <begin position="71"/>
        <end position="217"/>
    </location>
</feature>
<proteinExistence type="predicted"/>
<dbReference type="Pfam" id="PF13185">
    <property type="entry name" value="GAF_2"/>
    <property type="match status" value="2"/>
</dbReference>
<dbReference type="Gene3D" id="3.30.450.40">
    <property type="match status" value="2"/>
</dbReference>
<accession>A0ABY8WAD1</accession>
<feature type="compositionally biased region" description="Basic and acidic residues" evidence="2">
    <location>
        <begin position="1"/>
        <end position="12"/>
    </location>
</feature>
<dbReference type="InterPro" id="IPR003018">
    <property type="entry name" value="GAF"/>
</dbReference>
<dbReference type="RefSeq" id="WP_284915299.1">
    <property type="nucleotide sequence ID" value="NZ_CP126980.1"/>
</dbReference>
<reference evidence="4 5" key="1">
    <citation type="submission" date="2023-06" db="EMBL/GenBank/DDBJ databases">
        <authorList>
            <person name="Yushchuk O."/>
            <person name="Binda E."/>
            <person name="Ruckert-Reed C."/>
            <person name="Fedorenko V."/>
            <person name="Kalinowski J."/>
            <person name="Marinelli F."/>
        </authorList>
    </citation>
    <scope>NUCLEOTIDE SEQUENCE [LARGE SCALE GENOMIC DNA]</scope>
    <source>
        <strain evidence="4 5">NRRL 3884</strain>
    </source>
</reference>
<dbReference type="InterPro" id="IPR052016">
    <property type="entry name" value="Bact_Sigma-Reg"/>
</dbReference>
<evidence type="ECO:0000256" key="1">
    <source>
        <dbReference type="ARBA" id="ARBA00022801"/>
    </source>
</evidence>
<keyword evidence="1" id="KW-0378">Hydrolase</keyword>
<dbReference type="SUPFAM" id="SSF55781">
    <property type="entry name" value="GAF domain-like"/>
    <property type="match status" value="2"/>
</dbReference>
<sequence>MRKLVTDDEHQRHAVPGHHQQAGDVTFSQVARLELDDLLDQLLVRVRDVQGAQGRLRGLLRAFLAVARADSLDTVLQHVVEAARELVDARYAALGVISRGHLARFVHTGMDAETVAAVGHLPDGKGLLGLLVEHPQTLRLANIAEHRASTGFPDHHPPMRSFLGVPIQIGGRIFGNLYLTDKQDAAQFTDDDEQLVQALATAAGAAIENATLLSESRRRHTWQTTMVEVSTQLLAGTDTDEVLKQLVHHARQTLGGVAASVSVPTDDPGRLRVAVTEGDLDQPLSGALVPKAGSAGGAAIIAGKMIIIDDPLTDLRATADCPIGPIGETIAVPLIGADTSVNGALTVSRAPDTEPFDQLDKDLITAVAAHAGLALHLSRVRADAERLHLLDDRERIGDDLRHTVIQRLFRHGLELQSAVSRSKEQTTRATVQIQIDEIDAIIHDIRATVFALGNAEPTADDPPAGQDAGTAP</sequence>
<dbReference type="Proteomes" id="UP001240150">
    <property type="component" value="Chromosome"/>
</dbReference>
<feature type="domain" description="GAF" evidence="3">
    <location>
        <begin position="238"/>
        <end position="385"/>
    </location>
</feature>
<dbReference type="InterPro" id="IPR029016">
    <property type="entry name" value="GAF-like_dom_sf"/>
</dbReference>
<dbReference type="PANTHER" id="PTHR43156">
    <property type="entry name" value="STAGE II SPORULATION PROTEIN E-RELATED"/>
    <property type="match status" value="1"/>
</dbReference>
<evidence type="ECO:0000313" key="5">
    <source>
        <dbReference type="Proteomes" id="UP001240150"/>
    </source>
</evidence>
<name>A0ABY8WAD1_9ACTN</name>
<dbReference type="SMART" id="SM00065">
    <property type="entry name" value="GAF"/>
    <property type="match status" value="2"/>
</dbReference>
<dbReference type="EMBL" id="CP126980">
    <property type="protein sequence ID" value="WIM94096.1"/>
    <property type="molecule type" value="Genomic_DNA"/>
</dbReference>